<dbReference type="KEGG" id="hcv:FTV88_0556"/>
<accession>A0A5Q2N2E1</accession>
<proteinExistence type="predicted"/>
<dbReference type="RefSeq" id="WP_153724251.1">
    <property type="nucleotide sequence ID" value="NZ_CP045875.1"/>
</dbReference>
<dbReference type="Proteomes" id="UP000366051">
    <property type="component" value="Chromosome"/>
</dbReference>
<evidence type="ECO:0000313" key="1">
    <source>
        <dbReference type="EMBL" id="QGG46735.1"/>
    </source>
</evidence>
<dbReference type="OrthoDB" id="1683231at2"/>
<evidence type="ECO:0000313" key="2">
    <source>
        <dbReference type="Proteomes" id="UP000366051"/>
    </source>
</evidence>
<gene>
    <name evidence="1" type="ORF">FTV88_0556</name>
</gene>
<dbReference type="Gene3D" id="2.40.360.20">
    <property type="match status" value="1"/>
</dbReference>
<organism evidence="1 2">
    <name type="scientific">Heliorestis convoluta</name>
    <dbReference type="NCBI Taxonomy" id="356322"/>
    <lineage>
        <taxon>Bacteria</taxon>
        <taxon>Bacillati</taxon>
        <taxon>Bacillota</taxon>
        <taxon>Clostridia</taxon>
        <taxon>Eubacteriales</taxon>
        <taxon>Heliobacteriaceae</taxon>
        <taxon>Heliorestis</taxon>
    </lineage>
</organism>
<keyword evidence="2" id="KW-1185">Reference proteome</keyword>
<dbReference type="EMBL" id="CP045875">
    <property type="protein sequence ID" value="QGG46735.1"/>
    <property type="molecule type" value="Genomic_DNA"/>
</dbReference>
<dbReference type="AlphaFoldDB" id="A0A5Q2N2E1"/>
<sequence>MKKITIFLAIFFGFSAAVYGYYFLSKTPESAFLPPIPQKEEESALDRDTLRETIPASPSDYFPVTKGLYWSYTGEGNEYASFIRQVLFTEGNRAQIEEDNGGAISVSVFEVTPEALTRIHFIGEAYDIPNLLNRAPSEHRIILQEPLEVGTKWINPGESREIISLGETVVTPAGTFEDALVIKSTYEHSEIYEYFVVDIGMVKREFFSGDYRVLSILEDYGLQEELK</sequence>
<reference evidence="2" key="1">
    <citation type="submission" date="2019-11" db="EMBL/GenBank/DDBJ databases">
        <title>Genome sequence of Heliorestis convoluta strain HH, an alkaliphilic and minimalistic phototrophic bacterium from a soda lake in Egypt.</title>
        <authorList>
            <person name="Dewey E.D."/>
            <person name="Stokes L.M."/>
            <person name="Burchell B.M."/>
            <person name="Shaffer K.N."/>
            <person name="Huntington A.M."/>
            <person name="Baker J.M."/>
            <person name="Nadendla S."/>
            <person name="Giglio M.G."/>
            <person name="Touchman J.W."/>
            <person name="Blankenship R.E."/>
            <person name="Madigan M.T."/>
            <person name="Sattley W.M."/>
        </authorList>
    </citation>
    <scope>NUCLEOTIDE SEQUENCE [LARGE SCALE GENOMIC DNA]</scope>
    <source>
        <strain evidence="2">HH</strain>
    </source>
</reference>
<protein>
    <submittedName>
        <fullName evidence="1">Uncharacterized protein</fullName>
    </submittedName>
</protein>
<name>A0A5Q2N2E1_9FIRM</name>